<dbReference type="AlphaFoldDB" id="A0A2W5FJA3"/>
<comment type="caution">
    <text evidence="7">The sequence shown here is derived from an EMBL/GenBank/DDBJ whole genome shotgun (WGS) entry which is preliminary data.</text>
</comment>
<feature type="transmembrane region" description="Helical" evidence="5">
    <location>
        <begin position="224"/>
        <end position="249"/>
    </location>
</feature>
<dbReference type="Gene3D" id="1.20.1530.20">
    <property type="match status" value="1"/>
</dbReference>
<dbReference type="EMBL" id="QFOD01000012">
    <property type="protein sequence ID" value="PZP31032.1"/>
    <property type="molecule type" value="Genomic_DNA"/>
</dbReference>
<keyword evidence="4 5" id="KW-0472">Membrane</keyword>
<dbReference type="InterPro" id="IPR006153">
    <property type="entry name" value="Cation/H_exchanger_TM"/>
</dbReference>
<feature type="transmembrane region" description="Helical" evidence="5">
    <location>
        <begin position="330"/>
        <end position="347"/>
    </location>
</feature>
<feature type="transmembrane region" description="Helical" evidence="5">
    <location>
        <begin position="297"/>
        <end position="318"/>
    </location>
</feature>
<feature type="transmembrane region" description="Helical" evidence="5">
    <location>
        <begin position="121"/>
        <end position="141"/>
    </location>
</feature>
<feature type="transmembrane region" description="Helical" evidence="5">
    <location>
        <begin position="190"/>
        <end position="212"/>
    </location>
</feature>
<proteinExistence type="predicted"/>
<dbReference type="Pfam" id="PF00999">
    <property type="entry name" value="Na_H_Exchanger"/>
    <property type="match status" value="1"/>
</dbReference>
<dbReference type="GO" id="GO:1902600">
    <property type="term" value="P:proton transmembrane transport"/>
    <property type="evidence" value="ECO:0007669"/>
    <property type="project" value="InterPro"/>
</dbReference>
<dbReference type="InterPro" id="IPR038770">
    <property type="entry name" value="Na+/solute_symporter_sf"/>
</dbReference>
<evidence type="ECO:0000256" key="1">
    <source>
        <dbReference type="ARBA" id="ARBA00004141"/>
    </source>
</evidence>
<evidence type="ECO:0000256" key="3">
    <source>
        <dbReference type="ARBA" id="ARBA00022989"/>
    </source>
</evidence>
<keyword evidence="2 5" id="KW-0812">Transmembrane</keyword>
<dbReference type="PANTHER" id="PTHR43021:SF2">
    <property type="entry name" value="CATION_H+ EXCHANGER DOMAIN-CONTAINING PROTEIN"/>
    <property type="match status" value="1"/>
</dbReference>
<evidence type="ECO:0000313" key="7">
    <source>
        <dbReference type="EMBL" id="PZP31032.1"/>
    </source>
</evidence>
<organism evidence="7 8">
    <name type="scientific">Roseateles depolymerans</name>
    <dbReference type="NCBI Taxonomy" id="76731"/>
    <lineage>
        <taxon>Bacteria</taxon>
        <taxon>Pseudomonadati</taxon>
        <taxon>Pseudomonadota</taxon>
        <taxon>Betaproteobacteria</taxon>
        <taxon>Burkholderiales</taxon>
        <taxon>Sphaerotilaceae</taxon>
        <taxon>Roseateles</taxon>
    </lineage>
</organism>
<evidence type="ECO:0000259" key="6">
    <source>
        <dbReference type="Pfam" id="PF00999"/>
    </source>
</evidence>
<evidence type="ECO:0000256" key="5">
    <source>
        <dbReference type="SAM" id="Phobius"/>
    </source>
</evidence>
<feature type="transmembrane region" description="Helical" evidence="5">
    <location>
        <begin position="36"/>
        <end position="54"/>
    </location>
</feature>
<keyword evidence="3 5" id="KW-1133">Transmembrane helix</keyword>
<gene>
    <name evidence="7" type="ORF">DI603_13620</name>
</gene>
<sequence>MPELTELAREFAWPLAFTLAWILGELGHRWTGLPRISLYGLVGFALANAPVPLLPDGSSTPLMLMAHLAFGLILFELGYRINLHWLRHNPWLGVTGLLQAGLVFAAVLAVALAFGQESLNAVLLASLAISTSPAAVLRVTNELRSSGQVTERLLHLTALNCLLSVLAFKLCVGVWAFNTTGSLLQALSSSVLQLAGSVVLGLVFGTAFPALMRQLRSLARDATLGFALGVILLVSLAQVLGASPLLAALTFGVAARHQRVVLAPAQRNFGVLGELLCIALFVFVTTTVAWPRVAAGLGLAVVLIAVRLLVQVAVTAALARVSGISWRKGALTGLGMTPISVFVILLLEHTRVLGIDLLDQLAPLAAMTLLLDIVSPLVTRRALLWAGERGQPEDR</sequence>
<dbReference type="GO" id="GO:0016020">
    <property type="term" value="C:membrane"/>
    <property type="evidence" value="ECO:0007669"/>
    <property type="project" value="UniProtKB-SubCell"/>
</dbReference>
<feature type="domain" description="Cation/H+ exchanger transmembrane" evidence="6">
    <location>
        <begin position="20"/>
        <end position="378"/>
    </location>
</feature>
<evidence type="ECO:0000256" key="4">
    <source>
        <dbReference type="ARBA" id="ARBA00023136"/>
    </source>
</evidence>
<reference evidence="7 8" key="1">
    <citation type="submission" date="2017-08" db="EMBL/GenBank/DDBJ databases">
        <title>Infants hospitalized years apart are colonized by the same room-sourced microbial strains.</title>
        <authorList>
            <person name="Brooks B."/>
            <person name="Olm M.R."/>
            <person name="Firek B.A."/>
            <person name="Baker R."/>
            <person name="Thomas B.C."/>
            <person name="Morowitz M.J."/>
            <person name="Banfield J.F."/>
        </authorList>
    </citation>
    <scope>NUCLEOTIDE SEQUENCE [LARGE SCALE GENOMIC DNA]</scope>
    <source>
        <strain evidence="7">S2_012_000_R2_81</strain>
    </source>
</reference>
<evidence type="ECO:0000256" key="2">
    <source>
        <dbReference type="ARBA" id="ARBA00022692"/>
    </source>
</evidence>
<dbReference type="PANTHER" id="PTHR43021">
    <property type="entry name" value="NA(+)/H(+) ANTIPORTER-RELATED"/>
    <property type="match status" value="1"/>
</dbReference>
<feature type="transmembrane region" description="Helical" evidence="5">
    <location>
        <begin position="269"/>
        <end position="290"/>
    </location>
</feature>
<feature type="transmembrane region" description="Helical" evidence="5">
    <location>
        <begin position="91"/>
        <end position="115"/>
    </location>
</feature>
<protein>
    <submittedName>
        <fullName evidence="7">Sodium:proton antiporter</fullName>
    </submittedName>
</protein>
<evidence type="ECO:0000313" key="8">
    <source>
        <dbReference type="Proteomes" id="UP000249633"/>
    </source>
</evidence>
<accession>A0A2W5FJA3</accession>
<name>A0A2W5FJA3_9BURK</name>
<feature type="transmembrane region" description="Helical" evidence="5">
    <location>
        <begin position="60"/>
        <end position="79"/>
    </location>
</feature>
<dbReference type="GO" id="GO:0015297">
    <property type="term" value="F:antiporter activity"/>
    <property type="evidence" value="ECO:0007669"/>
    <property type="project" value="InterPro"/>
</dbReference>
<feature type="transmembrane region" description="Helical" evidence="5">
    <location>
        <begin position="153"/>
        <end position="178"/>
    </location>
</feature>
<feature type="transmembrane region" description="Helical" evidence="5">
    <location>
        <begin position="6"/>
        <end position="24"/>
    </location>
</feature>
<dbReference type="Proteomes" id="UP000249633">
    <property type="component" value="Unassembled WGS sequence"/>
</dbReference>
<comment type="subcellular location">
    <subcellularLocation>
        <location evidence="1">Membrane</location>
        <topology evidence="1">Multi-pass membrane protein</topology>
    </subcellularLocation>
</comment>